<accession>W7LCA2</accession>
<organism evidence="2 3">
    <name type="scientific">Cytobacillus firmus DS1</name>
    <dbReference type="NCBI Taxonomy" id="1307436"/>
    <lineage>
        <taxon>Bacteria</taxon>
        <taxon>Bacillati</taxon>
        <taxon>Bacillota</taxon>
        <taxon>Bacilli</taxon>
        <taxon>Bacillales</taxon>
        <taxon>Bacillaceae</taxon>
        <taxon>Cytobacillus</taxon>
    </lineage>
</organism>
<evidence type="ECO:0000256" key="1">
    <source>
        <dbReference type="SAM" id="Phobius"/>
    </source>
</evidence>
<proteinExistence type="predicted"/>
<dbReference type="PATRIC" id="fig|1307436.3.peg.77"/>
<evidence type="ECO:0000313" key="2">
    <source>
        <dbReference type="EMBL" id="EWG12827.1"/>
    </source>
</evidence>
<reference evidence="3" key="1">
    <citation type="submission" date="2013-03" db="EMBL/GenBank/DDBJ databases">
        <title>Draft genome sequence of Bacillus firmus DS1.</title>
        <authorList>
            <person name="Peng D."/>
            <person name="Zhu L."/>
            <person name="Sun M."/>
        </authorList>
    </citation>
    <scope>NUCLEOTIDE SEQUENCE [LARGE SCALE GENOMIC DNA]</scope>
    <source>
        <strain evidence="3">DS1</strain>
    </source>
</reference>
<dbReference type="EMBL" id="APVL01000001">
    <property type="protein sequence ID" value="EWG12827.1"/>
    <property type="molecule type" value="Genomic_DNA"/>
</dbReference>
<comment type="caution">
    <text evidence="2">The sequence shown here is derived from an EMBL/GenBank/DDBJ whole genome shotgun (WGS) entry which is preliminary data.</text>
</comment>
<name>W7LCA2_CYTFI</name>
<protein>
    <submittedName>
        <fullName evidence="2">Uncharacterized protein</fullName>
    </submittedName>
</protein>
<dbReference type="Proteomes" id="UP000019270">
    <property type="component" value="Unassembled WGS sequence"/>
</dbReference>
<reference evidence="2 3" key="2">
    <citation type="journal article" date="2016" name="Sci. Rep.">
        <title>A novel serine protease, Sep1, from Bacillus firmus DS-1 has nematicidal activity and degrades multiple intestinal-associated nematode proteins.</title>
        <authorList>
            <person name="Geng C."/>
            <person name="Nie X."/>
            <person name="Tang Z."/>
            <person name="Zhang Y."/>
            <person name="Lin J."/>
            <person name="Sun M."/>
            <person name="Peng D."/>
        </authorList>
    </citation>
    <scope>NUCLEOTIDE SEQUENCE [LARGE SCALE GENOMIC DNA]</scope>
    <source>
        <strain evidence="2 3">DS1</strain>
    </source>
</reference>
<keyword evidence="1" id="KW-1133">Transmembrane helix</keyword>
<keyword evidence="1" id="KW-0472">Membrane</keyword>
<evidence type="ECO:0000313" key="3">
    <source>
        <dbReference type="Proteomes" id="UP000019270"/>
    </source>
</evidence>
<dbReference type="RefSeq" id="WP_035325569.1">
    <property type="nucleotide sequence ID" value="NZ_APVL01000001.1"/>
</dbReference>
<gene>
    <name evidence="2" type="ORF">PBF_00340</name>
</gene>
<feature type="transmembrane region" description="Helical" evidence="1">
    <location>
        <begin position="41"/>
        <end position="64"/>
    </location>
</feature>
<dbReference type="AlphaFoldDB" id="W7LCA2"/>
<keyword evidence="1" id="KW-0812">Transmembrane</keyword>
<sequence>MGNSKINLEEVNTEILEDTDHLKMLDDTEGSVQKMKSNKKVLAVLLTVTFSGIMAACADAEYILKE</sequence>